<dbReference type="KEGG" id="ccot:CCAX7_48200"/>
<dbReference type="InterPro" id="IPR009384">
    <property type="entry name" value="SwrD-like"/>
</dbReference>
<protein>
    <submittedName>
        <fullName evidence="1">Uncharacterized protein</fullName>
    </submittedName>
</protein>
<sequence length="78" mass="9165">MITVTRFDHSEFIVNADLIEFVESLPDTHITLVTGKKLLVRETSQEVVERVMEYRRQAGPLLWRPTNSHTERREEALE</sequence>
<organism evidence="1 2">
    <name type="scientific">Capsulimonas corticalis</name>
    <dbReference type="NCBI Taxonomy" id="2219043"/>
    <lineage>
        <taxon>Bacteria</taxon>
        <taxon>Bacillati</taxon>
        <taxon>Armatimonadota</taxon>
        <taxon>Armatimonadia</taxon>
        <taxon>Capsulimonadales</taxon>
        <taxon>Capsulimonadaceae</taxon>
        <taxon>Capsulimonas</taxon>
    </lineage>
</organism>
<dbReference type="Pfam" id="PF06289">
    <property type="entry name" value="FlbD"/>
    <property type="match status" value="1"/>
</dbReference>
<dbReference type="PANTHER" id="PTHR39185:SF1">
    <property type="entry name" value="SWARMING MOTILITY PROTEIN SWRD"/>
    <property type="match status" value="1"/>
</dbReference>
<keyword evidence="2" id="KW-1185">Reference proteome</keyword>
<dbReference type="PANTHER" id="PTHR39185">
    <property type="entry name" value="SWARMING MOTILITY PROTEIN SWRD"/>
    <property type="match status" value="1"/>
</dbReference>
<proteinExistence type="predicted"/>
<dbReference type="AlphaFoldDB" id="A0A402CQ63"/>
<gene>
    <name evidence="1" type="ORF">CCAX7_48200</name>
</gene>
<accession>A0A402CQ63</accession>
<dbReference type="OrthoDB" id="9799862at2"/>
<dbReference type="FunCoup" id="A0A402CQ63">
    <property type="interactions" value="43"/>
</dbReference>
<dbReference type="Proteomes" id="UP000287394">
    <property type="component" value="Chromosome"/>
</dbReference>
<dbReference type="EMBL" id="AP025739">
    <property type="protein sequence ID" value="BDI32769.1"/>
    <property type="molecule type" value="Genomic_DNA"/>
</dbReference>
<name>A0A402CQ63_9BACT</name>
<evidence type="ECO:0000313" key="1">
    <source>
        <dbReference type="EMBL" id="BDI32769.1"/>
    </source>
</evidence>
<evidence type="ECO:0000313" key="2">
    <source>
        <dbReference type="Proteomes" id="UP000287394"/>
    </source>
</evidence>
<reference evidence="1 2" key="1">
    <citation type="journal article" date="2019" name="Int. J. Syst. Evol. Microbiol.">
        <title>Capsulimonas corticalis gen. nov., sp. nov., an aerobic capsulated bacterium, of a novel bacterial order, Capsulimonadales ord. nov., of the class Armatimonadia of the phylum Armatimonadetes.</title>
        <authorList>
            <person name="Li J."/>
            <person name="Kudo C."/>
            <person name="Tonouchi A."/>
        </authorList>
    </citation>
    <scope>NUCLEOTIDE SEQUENCE [LARGE SCALE GENOMIC DNA]</scope>
    <source>
        <strain evidence="1 2">AX-7</strain>
    </source>
</reference>
<dbReference type="RefSeq" id="WP_119319532.1">
    <property type="nucleotide sequence ID" value="NZ_AP025739.1"/>
</dbReference>